<comment type="caution">
    <text evidence="1">The sequence shown here is derived from an EMBL/GenBank/DDBJ whole genome shotgun (WGS) entry which is preliminary data.</text>
</comment>
<accession>A0A5N5H3G6</accession>
<reference evidence="1 2" key="1">
    <citation type="submission" date="2019-09" db="EMBL/GenBank/DDBJ databases">
        <authorList>
            <person name="Ou C."/>
        </authorList>
    </citation>
    <scope>NUCLEOTIDE SEQUENCE [LARGE SCALE GENOMIC DNA]</scope>
    <source>
        <strain evidence="1">S2</strain>
        <tissue evidence="1">Leaf</tissue>
    </source>
</reference>
<dbReference type="EMBL" id="SMOL01000401">
    <property type="protein sequence ID" value="KAB2617644.1"/>
    <property type="molecule type" value="Genomic_DNA"/>
</dbReference>
<evidence type="ECO:0000313" key="1">
    <source>
        <dbReference type="EMBL" id="KAB2617644.1"/>
    </source>
</evidence>
<protein>
    <submittedName>
        <fullName evidence="1">Uncharacterized protein</fullName>
    </submittedName>
</protein>
<name>A0A5N5H3G6_9ROSA</name>
<organism evidence="1 2">
    <name type="scientific">Pyrus ussuriensis x Pyrus communis</name>
    <dbReference type="NCBI Taxonomy" id="2448454"/>
    <lineage>
        <taxon>Eukaryota</taxon>
        <taxon>Viridiplantae</taxon>
        <taxon>Streptophyta</taxon>
        <taxon>Embryophyta</taxon>
        <taxon>Tracheophyta</taxon>
        <taxon>Spermatophyta</taxon>
        <taxon>Magnoliopsida</taxon>
        <taxon>eudicotyledons</taxon>
        <taxon>Gunneridae</taxon>
        <taxon>Pentapetalae</taxon>
        <taxon>rosids</taxon>
        <taxon>fabids</taxon>
        <taxon>Rosales</taxon>
        <taxon>Rosaceae</taxon>
        <taxon>Amygdaloideae</taxon>
        <taxon>Maleae</taxon>
        <taxon>Pyrus</taxon>
    </lineage>
</organism>
<reference evidence="2" key="2">
    <citation type="submission" date="2019-10" db="EMBL/GenBank/DDBJ databases">
        <title>A de novo genome assembly of a pear dwarfing rootstock.</title>
        <authorList>
            <person name="Wang F."/>
            <person name="Wang J."/>
            <person name="Li S."/>
            <person name="Zhang Y."/>
            <person name="Fang M."/>
            <person name="Ma L."/>
            <person name="Zhao Y."/>
            <person name="Jiang S."/>
        </authorList>
    </citation>
    <scope>NUCLEOTIDE SEQUENCE [LARGE SCALE GENOMIC DNA]</scope>
</reference>
<gene>
    <name evidence="1" type="ORF">D8674_013513</name>
</gene>
<proteinExistence type="predicted"/>
<reference evidence="1 2" key="3">
    <citation type="submission" date="2019-11" db="EMBL/GenBank/DDBJ databases">
        <title>A de novo genome assembly of a pear dwarfing rootstock.</title>
        <authorList>
            <person name="Wang F."/>
            <person name="Wang J."/>
            <person name="Li S."/>
            <person name="Zhang Y."/>
            <person name="Fang M."/>
            <person name="Ma L."/>
            <person name="Zhao Y."/>
            <person name="Jiang S."/>
        </authorList>
    </citation>
    <scope>NUCLEOTIDE SEQUENCE [LARGE SCALE GENOMIC DNA]</scope>
    <source>
        <strain evidence="1">S2</strain>
        <tissue evidence="1">Leaf</tissue>
    </source>
</reference>
<dbReference type="AlphaFoldDB" id="A0A5N5H3G6"/>
<dbReference type="Proteomes" id="UP000327157">
    <property type="component" value="Chromosome 15"/>
</dbReference>
<sequence>MSSNEDEIVALIASIDETSFKGKDKVLDDTNVSSSQELSNLYESLFDEMCVATLDNAEVVKKDDFPMADAIHFDDLVEQYRLYKYDLSAYHREAYADPCIPLVKVQISKSRLKPFYRIWSDFIRRNVLGISSNGNPTLDPSMLELDLYLRTTKDLHKNMMNLSNVMCAVAQGDPEPVPPSTASQDRKIAYLESEINSLRKQFVDFKSLVNQ</sequence>
<evidence type="ECO:0000313" key="2">
    <source>
        <dbReference type="Proteomes" id="UP000327157"/>
    </source>
</evidence>
<keyword evidence="2" id="KW-1185">Reference proteome</keyword>